<feature type="region of interest" description="Disordered" evidence="1">
    <location>
        <begin position="152"/>
        <end position="197"/>
    </location>
</feature>
<dbReference type="Proteomes" id="UP000196710">
    <property type="component" value="Chromosome"/>
</dbReference>
<reference evidence="3 5" key="3">
    <citation type="submission" date="2020-11" db="EMBL/GenBank/DDBJ databases">
        <title>Closed and high quality bacterial genomes of the OMM12 community.</title>
        <authorList>
            <person name="Marbouty M."/>
            <person name="Lamy-Besnier Q."/>
            <person name="Debarbieux L."/>
            <person name="Koszul R."/>
        </authorList>
    </citation>
    <scope>NUCLEOTIDE SEQUENCE [LARGE SCALE GENOMIC DNA]</scope>
    <source>
        <strain evidence="3 5">KB18</strain>
    </source>
</reference>
<dbReference type="AlphaFoldDB" id="A0A1Z2XLL4"/>
<proteinExistence type="predicted"/>
<name>A0A1Z2XLL4_9FIRM</name>
<dbReference type="InterPro" id="IPR027417">
    <property type="entry name" value="P-loop_NTPase"/>
</dbReference>
<dbReference type="KEGG" id="amur:ADH66_00865"/>
<protein>
    <submittedName>
        <fullName evidence="3">AAA family ATPase</fullName>
    </submittedName>
</protein>
<dbReference type="SUPFAM" id="SSF52540">
    <property type="entry name" value="P-loop containing nucleoside triphosphate hydrolases"/>
    <property type="match status" value="1"/>
</dbReference>
<reference evidence="2" key="1">
    <citation type="journal article" date="2017" name="Genome Announc.">
        <title>High-Quality Whole-Genome Sequences of the Oligo-Mouse-Microbiota Bacterial Community.</title>
        <authorList>
            <person name="Garzetti D."/>
            <person name="Brugiroux S."/>
            <person name="Bunk B."/>
            <person name="Pukall R."/>
            <person name="McCoy K.D."/>
            <person name="Macpherson A.J."/>
            <person name="Stecher B."/>
        </authorList>
    </citation>
    <scope>NUCLEOTIDE SEQUENCE</scope>
    <source>
        <strain evidence="2">KB18</strain>
    </source>
</reference>
<evidence type="ECO:0000313" key="5">
    <source>
        <dbReference type="Proteomes" id="UP000596035"/>
    </source>
</evidence>
<keyword evidence="4" id="KW-1185">Reference proteome</keyword>
<gene>
    <name evidence="2" type="ORF">ADH66_00865</name>
    <name evidence="3" type="ORF">I5Q82_10855</name>
</gene>
<organism evidence="3 5">
    <name type="scientific">Acutalibacter muris</name>
    <dbReference type="NCBI Taxonomy" id="1796620"/>
    <lineage>
        <taxon>Bacteria</taxon>
        <taxon>Bacillati</taxon>
        <taxon>Bacillota</taxon>
        <taxon>Clostridia</taxon>
        <taxon>Eubacteriales</taxon>
        <taxon>Acutalibacteraceae</taxon>
        <taxon>Acutalibacter</taxon>
    </lineage>
</organism>
<dbReference type="Gene3D" id="3.40.50.300">
    <property type="entry name" value="P-loop containing nucleotide triphosphate hydrolases"/>
    <property type="match status" value="1"/>
</dbReference>
<dbReference type="Proteomes" id="UP000596035">
    <property type="component" value="Chromosome"/>
</dbReference>
<dbReference type="EMBL" id="CP021422">
    <property type="protein sequence ID" value="ASB39336.1"/>
    <property type="molecule type" value="Genomic_DNA"/>
</dbReference>
<dbReference type="Pfam" id="PF13481">
    <property type="entry name" value="AAA_25"/>
    <property type="match status" value="1"/>
</dbReference>
<evidence type="ECO:0000313" key="4">
    <source>
        <dbReference type="Proteomes" id="UP000196710"/>
    </source>
</evidence>
<evidence type="ECO:0000256" key="1">
    <source>
        <dbReference type="SAM" id="MobiDB-lite"/>
    </source>
</evidence>
<reference evidence="4" key="2">
    <citation type="submission" date="2017-05" db="EMBL/GenBank/DDBJ databases">
        <title>Improved OligoMM genomes.</title>
        <authorList>
            <person name="Garzetti D."/>
        </authorList>
    </citation>
    <scope>NUCLEOTIDE SEQUENCE [LARGE SCALE GENOMIC DNA]</scope>
    <source>
        <strain evidence="4">KB18</strain>
    </source>
</reference>
<dbReference type="EMBL" id="CP065321">
    <property type="protein sequence ID" value="QQR28625.1"/>
    <property type="molecule type" value="Genomic_DNA"/>
</dbReference>
<accession>A0A1Z2XLL4</accession>
<evidence type="ECO:0000313" key="2">
    <source>
        <dbReference type="EMBL" id="ASB39336.1"/>
    </source>
</evidence>
<sequence length="197" mass="21706">MCMPKPIEELAVVDGAPKNGKSWMVLDWCVRVAKGEPVWNLPVKQGSTLYLCLEDPLRRVQDRLLQLTDEVPPNVFFATVAEKLGQGLCEQIQEFVREHDDTVLVAIDTFQIVRSGGQDISYASDYEEVRELKKLADELQLSILLIHHLRKQGASDSPNSDGSDARDATSSGAGFVVPCVPGTAETPVFSRENARPA</sequence>
<evidence type="ECO:0000313" key="3">
    <source>
        <dbReference type="EMBL" id="QQR28625.1"/>
    </source>
</evidence>
<feature type="compositionally biased region" description="Polar residues" evidence="1">
    <location>
        <begin position="154"/>
        <end position="172"/>
    </location>
</feature>